<dbReference type="SMART" id="SM01235">
    <property type="entry name" value="Haem_bd"/>
    <property type="match status" value="1"/>
</dbReference>
<gene>
    <name evidence="2" type="ORF">GWK08_00805</name>
</gene>
<dbReference type="AlphaFoldDB" id="A0A6P0UNR1"/>
<comment type="caution">
    <text evidence="2">The sequence shown here is derived from an EMBL/GenBank/DDBJ whole genome shotgun (WGS) entry which is preliminary data.</text>
</comment>
<proteinExistence type="predicted"/>
<dbReference type="Proteomes" id="UP000468581">
    <property type="component" value="Unassembled WGS sequence"/>
</dbReference>
<sequence>MKIVKKILVLLLIVLVIMQFIRPEKNTSDTVPATDFITMTNPSEEIKGILKTACYDCHSNNTVYPWYNNIAPVSYWLADHVKDGKKHLNFSDWGNYDQKRKAHKLEELVEEVKEHKMPLNSYLWMHKDAKLDDAQIEALTSWAQDLRFVYQLKAK</sequence>
<dbReference type="Pfam" id="PF14376">
    <property type="entry name" value="Haem_bd"/>
    <property type="match status" value="1"/>
</dbReference>
<name>A0A6P0UNR1_9FLAO</name>
<keyword evidence="3" id="KW-1185">Reference proteome</keyword>
<evidence type="ECO:0000259" key="1">
    <source>
        <dbReference type="SMART" id="SM01235"/>
    </source>
</evidence>
<feature type="domain" description="Haem-binding" evidence="1">
    <location>
        <begin position="12"/>
        <end position="147"/>
    </location>
</feature>
<dbReference type="RefSeq" id="WP_163605007.1">
    <property type="nucleotide sequence ID" value="NZ_JAABOO010000001.1"/>
</dbReference>
<protein>
    <submittedName>
        <fullName evidence="2">Cytochrome C</fullName>
    </submittedName>
</protein>
<evidence type="ECO:0000313" key="2">
    <source>
        <dbReference type="EMBL" id="NER11966.1"/>
    </source>
</evidence>
<dbReference type="InterPro" id="IPR025992">
    <property type="entry name" value="Haem-bd"/>
</dbReference>
<accession>A0A6P0UNR1</accession>
<evidence type="ECO:0000313" key="3">
    <source>
        <dbReference type="Proteomes" id="UP000468581"/>
    </source>
</evidence>
<organism evidence="2 3">
    <name type="scientific">Leptobacterium flavescens</name>
    <dbReference type="NCBI Taxonomy" id="472055"/>
    <lineage>
        <taxon>Bacteria</taxon>
        <taxon>Pseudomonadati</taxon>
        <taxon>Bacteroidota</taxon>
        <taxon>Flavobacteriia</taxon>
        <taxon>Flavobacteriales</taxon>
        <taxon>Flavobacteriaceae</taxon>
        <taxon>Leptobacterium</taxon>
    </lineage>
</organism>
<dbReference type="EMBL" id="JAABOO010000001">
    <property type="protein sequence ID" value="NER11966.1"/>
    <property type="molecule type" value="Genomic_DNA"/>
</dbReference>
<reference evidence="2 3" key="1">
    <citation type="submission" date="2020-01" db="EMBL/GenBank/DDBJ databases">
        <title>Leptobacterium flavescens.</title>
        <authorList>
            <person name="Wang G."/>
        </authorList>
    </citation>
    <scope>NUCLEOTIDE SEQUENCE [LARGE SCALE GENOMIC DNA]</scope>
    <source>
        <strain evidence="2 3">KCTC 22160</strain>
    </source>
</reference>